<name>A0A502G514_9PROT</name>
<dbReference type="RefSeq" id="WP_140883626.1">
    <property type="nucleotide sequence ID" value="NZ_RCZP01000010.1"/>
</dbReference>
<evidence type="ECO:0000313" key="5">
    <source>
        <dbReference type="Proteomes" id="UP000317078"/>
    </source>
</evidence>
<proteinExistence type="predicted"/>
<dbReference type="GO" id="GO:0016491">
    <property type="term" value="F:oxidoreductase activity"/>
    <property type="evidence" value="ECO:0007669"/>
    <property type="project" value="UniProtKB-KW"/>
</dbReference>
<keyword evidence="5" id="KW-1185">Reference proteome</keyword>
<organism evidence="4 5">
    <name type="scientific">Muricoccus nepalensis</name>
    <dbReference type="NCBI Taxonomy" id="1854500"/>
    <lineage>
        <taxon>Bacteria</taxon>
        <taxon>Pseudomonadati</taxon>
        <taxon>Pseudomonadota</taxon>
        <taxon>Alphaproteobacteria</taxon>
        <taxon>Acetobacterales</taxon>
        <taxon>Roseomonadaceae</taxon>
        <taxon>Muricoccus</taxon>
    </lineage>
</organism>
<dbReference type="SUPFAM" id="SSF56003">
    <property type="entry name" value="Molybdenum cofactor-binding domain"/>
    <property type="match status" value="1"/>
</dbReference>
<feature type="domain" description="Aldehyde oxidase/xanthine dehydrogenase a/b hammerhead" evidence="3">
    <location>
        <begin position="28"/>
        <end position="148"/>
    </location>
</feature>
<dbReference type="InterPro" id="IPR036856">
    <property type="entry name" value="Ald_Oxase/Xan_DH_a/b_sf"/>
</dbReference>
<evidence type="ECO:0000259" key="3">
    <source>
        <dbReference type="SMART" id="SM01008"/>
    </source>
</evidence>
<dbReference type="InterPro" id="IPR008274">
    <property type="entry name" value="AldOxase/xan_DH_MoCoBD1"/>
</dbReference>
<dbReference type="EMBL" id="RCZP01000010">
    <property type="protein sequence ID" value="TPG56949.1"/>
    <property type="molecule type" value="Genomic_DNA"/>
</dbReference>
<dbReference type="Gene3D" id="3.30.365.10">
    <property type="entry name" value="Aldehyde oxidase/xanthine dehydrogenase, molybdopterin binding domain"/>
    <property type="match status" value="4"/>
</dbReference>
<dbReference type="Pfam" id="PF01315">
    <property type="entry name" value="Ald_Xan_dh_C"/>
    <property type="match status" value="1"/>
</dbReference>
<keyword evidence="1" id="KW-0500">Molybdenum</keyword>
<keyword evidence="2" id="KW-0560">Oxidoreductase</keyword>
<dbReference type="PANTHER" id="PTHR11908">
    <property type="entry name" value="XANTHINE DEHYDROGENASE"/>
    <property type="match status" value="1"/>
</dbReference>
<protein>
    <submittedName>
        <fullName evidence="4">Xanthine dehydrogenase family protein molybdopterin-binding subunit</fullName>
    </submittedName>
</protein>
<evidence type="ECO:0000256" key="1">
    <source>
        <dbReference type="ARBA" id="ARBA00022505"/>
    </source>
</evidence>
<dbReference type="OrthoDB" id="7374166at2"/>
<dbReference type="PANTHER" id="PTHR11908:SF132">
    <property type="entry name" value="ALDEHYDE OXIDASE 1-RELATED"/>
    <property type="match status" value="1"/>
</dbReference>
<evidence type="ECO:0000313" key="4">
    <source>
        <dbReference type="EMBL" id="TPG56949.1"/>
    </source>
</evidence>
<gene>
    <name evidence="4" type="ORF">EAH89_12855</name>
</gene>
<evidence type="ECO:0000256" key="2">
    <source>
        <dbReference type="ARBA" id="ARBA00023002"/>
    </source>
</evidence>
<accession>A0A502G514</accession>
<reference evidence="4 5" key="1">
    <citation type="journal article" date="2019" name="Environ. Microbiol.">
        <title>Species interactions and distinct microbial communities in high Arctic permafrost affected cryosols are associated with the CH4 and CO2 gas fluxes.</title>
        <authorList>
            <person name="Altshuler I."/>
            <person name="Hamel J."/>
            <person name="Turney S."/>
            <person name="Magnuson E."/>
            <person name="Levesque R."/>
            <person name="Greer C."/>
            <person name="Whyte L.G."/>
        </authorList>
    </citation>
    <scope>NUCLEOTIDE SEQUENCE [LARGE SCALE GENOMIC DNA]</scope>
    <source>
        <strain evidence="4 5">S9.3B</strain>
    </source>
</reference>
<dbReference type="AlphaFoldDB" id="A0A502G514"/>
<dbReference type="SMART" id="SM01008">
    <property type="entry name" value="Ald_Xan_dh_C"/>
    <property type="match status" value="1"/>
</dbReference>
<dbReference type="InterPro" id="IPR037165">
    <property type="entry name" value="AldOxase/xan_DH_Mopterin-bd_sf"/>
</dbReference>
<dbReference type="GO" id="GO:0005506">
    <property type="term" value="F:iron ion binding"/>
    <property type="evidence" value="ECO:0007669"/>
    <property type="project" value="InterPro"/>
</dbReference>
<dbReference type="Proteomes" id="UP000317078">
    <property type="component" value="Unassembled WGS sequence"/>
</dbReference>
<dbReference type="InterPro" id="IPR016208">
    <property type="entry name" value="Ald_Oxase/xanthine_DH-like"/>
</dbReference>
<sequence length="780" mass="82298">MNAALDPSQIKFGIGQPVSRKEDPVLLRGEGRYSDDLSLPGQAHAVMVRSPFAHGTIRGIDTEAARAMPGVLAIVTGADLEAAGIGPMSLTVGQKNRDGSPPRLPRQPVLTTDKVRFVGDPVAMVVAETEKEARDAAEAVLLDVDPLPAVTEAREAVAPGAPLLHEAVPGNTVVDFHYGDAEAVAAAFARAAHVVRLPLRNSRVVVSPMEPRSAIGAYEDGRYVLRAGSQGVFGMRGGLAKVMGVEVEGVRMLTGNVGGSFGMKASVYPEYPALLHAARTLGRPVKWTDTRSESFLSDSHGRDHDTLGELALDAEGHFLAVRLTGFGNLGAYLSNATTLPSTMNTVKNVIGVYRTPLVEVSTRCVFTNTTPVGAYRGAGRPEGNYYMERLVDTAAREMGIDRVELRRRNHIQPDQIPYDAPSGMHYDSGDFPAILEEALAAADWDNFPARRAEARRRGRLRGIGIGHYLEVTAPPSKEMGGIRFDEDGGVTILTGTLDYGQGHASPFAQVLVDRLGIPFDRIRLMQGDSDLLIAGGGTGGSRSMMASGTALSTASAQVIERGRKLAAHALEASAEDIEFSAGRFTIAGTDRGIGLLELAAQLRTLPAPPGDLPATLDVSTTDQYEDSAFPNGCHVAEVEIDPETGETEVVSYVTVNDFGTLVNPMLVAGQAHGGIVQGIGQALTEHTAYDEDGQLLSGSYMDYGLPRAGHAPSLGFASHPVPARTNALGAKGCGEAGCAGALPSVMNAVVDALAERGIAHVDMPATPLKVWRLLHEGVAA</sequence>
<dbReference type="SUPFAM" id="SSF54665">
    <property type="entry name" value="CO dehydrogenase molybdoprotein N-domain-like"/>
    <property type="match status" value="1"/>
</dbReference>
<dbReference type="Pfam" id="PF20256">
    <property type="entry name" value="MoCoBD_2"/>
    <property type="match status" value="1"/>
</dbReference>
<dbReference type="Gene3D" id="3.90.1170.50">
    <property type="entry name" value="Aldehyde oxidase/xanthine dehydrogenase, a/b hammerhead"/>
    <property type="match status" value="1"/>
</dbReference>
<dbReference type="InterPro" id="IPR046867">
    <property type="entry name" value="AldOxase/xan_DH_MoCoBD2"/>
</dbReference>
<comment type="caution">
    <text evidence="4">The sequence shown here is derived from an EMBL/GenBank/DDBJ whole genome shotgun (WGS) entry which is preliminary data.</text>
</comment>
<dbReference type="InterPro" id="IPR000674">
    <property type="entry name" value="Ald_Oxase/Xan_DH_a/b"/>
</dbReference>
<dbReference type="Pfam" id="PF02738">
    <property type="entry name" value="MoCoBD_1"/>
    <property type="match status" value="1"/>
</dbReference>